<dbReference type="InterPro" id="IPR021858">
    <property type="entry name" value="Fun_TF"/>
</dbReference>
<proteinExistence type="predicted"/>
<evidence type="ECO:0008006" key="2">
    <source>
        <dbReference type="Google" id="ProtNLM"/>
    </source>
</evidence>
<evidence type="ECO:0000313" key="1">
    <source>
        <dbReference type="EMBL" id="THW98470.1"/>
    </source>
</evidence>
<protein>
    <recommendedName>
        <fullName evidence="2">Transcription factor domain-containing protein</fullName>
    </recommendedName>
</protein>
<accession>A0A4S9BWZ2</accession>
<comment type="caution">
    <text evidence="1">The sequence shown here is derived from an EMBL/GenBank/DDBJ whole genome shotgun (WGS) entry which is preliminary data.</text>
</comment>
<dbReference type="EMBL" id="QZAS01000102">
    <property type="protein sequence ID" value="THW98470.1"/>
    <property type="molecule type" value="Genomic_DNA"/>
</dbReference>
<dbReference type="AlphaFoldDB" id="A0A4S9BWZ2"/>
<sequence length="302" mass="33651">MWAQHFQRLSHLAYSGGDVNELQSHLLSYTLYLDAQSCLAGNTGSGAFVRTYHMQGSRLPACHEPRSSLQQISPESSGADIFAACFKLGGFMCTRFAALGRLALQIRQDVDLGYGDLAEHQRHISNLRDELRTSWNLKCPKFLSRDPCEASAILLPLTKNVFDFAFLQYSSALLYLHTSMYRGQQMDIFYLQHKEISCHCRLVLAKASVIISSGATAQNYLIFPVFLAGVVSRNDQDKTHAIGLLRTLAKTGISRNACRSRQLLEAICVEQRRLVKCGGSAAELDWISYSDEMGLRSVNMGL</sequence>
<name>A0A4S9BWZ2_AURPU</name>
<gene>
    <name evidence="1" type="ORF">D6D13_10619</name>
</gene>
<reference evidence="1" key="1">
    <citation type="submission" date="2018-10" db="EMBL/GenBank/DDBJ databases">
        <title>Fifty Aureobasidium pullulans genomes reveal a recombining polyextremotolerant generalist.</title>
        <authorList>
            <person name="Gostincar C."/>
            <person name="Turk M."/>
            <person name="Zajc J."/>
            <person name="Gunde-Cimerman N."/>
        </authorList>
    </citation>
    <scope>NUCLEOTIDE SEQUENCE [LARGE SCALE GENOMIC DNA]</scope>
    <source>
        <strain evidence="1">EXF-10085</strain>
    </source>
</reference>
<organism evidence="1">
    <name type="scientific">Aureobasidium pullulans</name>
    <name type="common">Black yeast</name>
    <name type="synonym">Pullularia pullulans</name>
    <dbReference type="NCBI Taxonomy" id="5580"/>
    <lineage>
        <taxon>Eukaryota</taxon>
        <taxon>Fungi</taxon>
        <taxon>Dikarya</taxon>
        <taxon>Ascomycota</taxon>
        <taxon>Pezizomycotina</taxon>
        <taxon>Dothideomycetes</taxon>
        <taxon>Dothideomycetidae</taxon>
        <taxon>Dothideales</taxon>
        <taxon>Saccotheciaceae</taxon>
        <taxon>Aureobasidium</taxon>
    </lineage>
</organism>
<dbReference type="Pfam" id="PF11951">
    <property type="entry name" value="Fungal_trans_2"/>
    <property type="match status" value="1"/>
</dbReference>